<dbReference type="GO" id="GO:0005739">
    <property type="term" value="C:mitochondrion"/>
    <property type="evidence" value="ECO:0007669"/>
    <property type="project" value="TreeGrafter"/>
</dbReference>
<evidence type="ECO:0000256" key="3">
    <source>
        <dbReference type="ARBA" id="ARBA00022833"/>
    </source>
</evidence>
<proteinExistence type="predicted"/>
<organism evidence="7 8">
    <name type="scientific">Diploptera punctata</name>
    <name type="common">Pacific beetle cockroach</name>
    <dbReference type="NCBI Taxonomy" id="6984"/>
    <lineage>
        <taxon>Eukaryota</taxon>
        <taxon>Metazoa</taxon>
        <taxon>Ecdysozoa</taxon>
        <taxon>Arthropoda</taxon>
        <taxon>Hexapoda</taxon>
        <taxon>Insecta</taxon>
        <taxon>Pterygota</taxon>
        <taxon>Neoptera</taxon>
        <taxon>Polyneoptera</taxon>
        <taxon>Dictyoptera</taxon>
        <taxon>Blattodea</taxon>
        <taxon>Blaberoidea</taxon>
        <taxon>Blaberidae</taxon>
        <taxon>Diplopterinae</taxon>
        <taxon>Diploptera</taxon>
    </lineage>
</organism>
<dbReference type="EMBL" id="JASPKZ010003834">
    <property type="protein sequence ID" value="KAJ9592506.1"/>
    <property type="molecule type" value="Genomic_DNA"/>
</dbReference>
<feature type="region of interest" description="Disordered" evidence="5">
    <location>
        <begin position="185"/>
        <end position="204"/>
    </location>
</feature>
<evidence type="ECO:0000256" key="4">
    <source>
        <dbReference type="PROSITE-ProRule" id="PRU00834"/>
    </source>
</evidence>
<dbReference type="GO" id="GO:0050821">
    <property type="term" value="P:protein stabilization"/>
    <property type="evidence" value="ECO:0007669"/>
    <property type="project" value="TreeGrafter"/>
</dbReference>
<protein>
    <recommendedName>
        <fullName evidence="6">DNL-type domain-containing protein</fullName>
    </recommendedName>
</protein>
<dbReference type="InterPro" id="IPR007853">
    <property type="entry name" value="Znf_DNL-typ"/>
</dbReference>
<dbReference type="PANTHER" id="PTHR20922:SF13">
    <property type="entry name" value="DNL-TYPE ZINC FINGER PROTEIN"/>
    <property type="match status" value="1"/>
</dbReference>
<accession>A0AAD8A4X3</accession>
<keyword evidence="2 4" id="KW-0863">Zinc-finger</keyword>
<dbReference type="Proteomes" id="UP001233999">
    <property type="component" value="Unassembled WGS sequence"/>
</dbReference>
<dbReference type="Pfam" id="PF05180">
    <property type="entry name" value="zf-DNL"/>
    <property type="match status" value="1"/>
</dbReference>
<comment type="caution">
    <text evidence="7">The sequence shown here is derived from an EMBL/GenBank/DDBJ whole genome shotgun (WGS) entry which is preliminary data.</text>
</comment>
<keyword evidence="1" id="KW-0479">Metal-binding</keyword>
<dbReference type="PROSITE" id="PS51501">
    <property type="entry name" value="ZF_DNL"/>
    <property type="match status" value="1"/>
</dbReference>
<dbReference type="GO" id="GO:0008270">
    <property type="term" value="F:zinc ion binding"/>
    <property type="evidence" value="ECO:0007669"/>
    <property type="project" value="UniProtKB-KW"/>
</dbReference>
<feature type="domain" description="DNL-type" evidence="6">
    <location>
        <begin position="102"/>
        <end position="197"/>
    </location>
</feature>
<keyword evidence="3" id="KW-0862">Zinc</keyword>
<name>A0AAD8A4X3_DIPPU</name>
<evidence type="ECO:0000256" key="2">
    <source>
        <dbReference type="ARBA" id="ARBA00022771"/>
    </source>
</evidence>
<sequence length="204" mass="22715">MNRGKVGLLFIRNLVKNSYNSFCSVDKGSNNLLKFGNHPMRLCSQINSDKNVKIHNSAIIYCDKNNGNISDKCGGKGEIKTCVNDDESKTARLPLNKYEVSKIASKFLLIYTCKKCNTKNNAFISKTAYTKGVVIVTCEGCNARHLIADNLKWFSEENKNIEDMLAAKGESVTKITNSDMYFEAVPSDTSDNETSIESNKTRIS</sequence>
<evidence type="ECO:0000313" key="7">
    <source>
        <dbReference type="EMBL" id="KAJ9592506.1"/>
    </source>
</evidence>
<dbReference type="InterPro" id="IPR024158">
    <property type="entry name" value="Mt_import_TIM15"/>
</dbReference>
<dbReference type="AlphaFoldDB" id="A0AAD8A4X3"/>
<evidence type="ECO:0000256" key="1">
    <source>
        <dbReference type="ARBA" id="ARBA00022723"/>
    </source>
</evidence>
<reference evidence="7" key="2">
    <citation type="submission" date="2023-05" db="EMBL/GenBank/DDBJ databases">
        <authorList>
            <person name="Fouks B."/>
        </authorList>
    </citation>
    <scope>NUCLEOTIDE SEQUENCE</scope>
    <source>
        <strain evidence="7">Stay&amp;Tobe</strain>
        <tissue evidence="7">Testes</tissue>
    </source>
</reference>
<feature type="compositionally biased region" description="Polar residues" evidence="5">
    <location>
        <begin position="187"/>
        <end position="204"/>
    </location>
</feature>
<dbReference type="GO" id="GO:0051087">
    <property type="term" value="F:protein-folding chaperone binding"/>
    <property type="evidence" value="ECO:0007669"/>
    <property type="project" value="TreeGrafter"/>
</dbReference>
<evidence type="ECO:0000259" key="6">
    <source>
        <dbReference type="PROSITE" id="PS51501"/>
    </source>
</evidence>
<gene>
    <name evidence="7" type="ORF">L9F63_015823</name>
</gene>
<reference evidence="7" key="1">
    <citation type="journal article" date="2023" name="IScience">
        <title>Live-bearing cockroach genome reveals convergent evolutionary mechanisms linked to viviparity in insects and beyond.</title>
        <authorList>
            <person name="Fouks B."/>
            <person name="Harrison M.C."/>
            <person name="Mikhailova A.A."/>
            <person name="Marchal E."/>
            <person name="English S."/>
            <person name="Carruthers M."/>
            <person name="Jennings E.C."/>
            <person name="Chiamaka E.L."/>
            <person name="Frigard R.A."/>
            <person name="Pippel M."/>
            <person name="Attardo G.M."/>
            <person name="Benoit J.B."/>
            <person name="Bornberg-Bauer E."/>
            <person name="Tobe S.S."/>
        </authorList>
    </citation>
    <scope>NUCLEOTIDE SEQUENCE</scope>
    <source>
        <strain evidence="7">Stay&amp;Tobe</strain>
    </source>
</reference>
<dbReference type="PANTHER" id="PTHR20922">
    <property type="entry name" value="DNL-TYPE ZINC FINGER PROTEIN"/>
    <property type="match status" value="1"/>
</dbReference>
<keyword evidence="8" id="KW-1185">Reference proteome</keyword>
<dbReference type="GO" id="GO:0030150">
    <property type="term" value="P:protein import into mitochondrial matrix"/>
    <property type="evidence" value="ECO:0007669"/>
    <property type="project" value="TreeGrafter"/>
</dbReference>
<evidence type="ECO:0000313" key="8">
    <source>
        <dbReference type="Proteomes" id="UP001233999"/>
    </source>
</evidence>
<dbReference type="GO" id="GO:0006457">
    <property type="term" value="P:protein folding"/>
    <property type="evidence" value="ECO:0007669"/>
    <property type="project" value="TreeGrafter"/>
</dbReference>
<evidence type="ECO:0000256" key="5">
    <source>
        <dbReference type="SAM" id="MobiDB-lite"/>
    </source>
</evidence>